<evidence type="ECO:0000313" key="1">
    <source>
        <dbReference type="EMBL" id="SDN71698.1"/>
    </source>
</evidence>
<reference evidence="1 2" key="1">
    <citation type="submission" date="2016-10" db="EMBL/GenBank/DDBJ databases">
        <authorList>
            <person name="de Groot N.N."/>
        </authorList>
    </citation>
    <scope>NUCLEOTIDE SEQUENCE [LARGE SCALE GENOMIC DNA]</scope>
    <source>
        <strain evidence="1 2">DSM 15269</strain>
    </source>
</reference>
<dbReference type="AlphaFoldDB" id="A0A1H0DNP6"/>
<evidence type="ECO:0000313" key="2">
    <source>
        <dbReference type="Proteomes" id="UP000199602"/>
    </source>
</evidence>
<dbReference type="RefSeq" id="WP_159427699.1">
    <property type="nucleotide sequence ID" value="NZ_FNIN01000005.1"/>
</dbReference>
<organism evidence="1 2">
    <name type="scientific">Desulfonauticus submarinus</name>
    <dbReference type="NCBI Taxonomy" id="206665"/>
    <lineage>
        <taxon>Bacteria</taxon>
        <taxon>Pseudomonadati</taxon>
        <taxon>Thermodesulfobacteriota</taxon>
        <taxon>Desulfovibrionia</taxon>
        <taxon>Desulfovibrionales</taxon>
        <taxon>Desulfonauticaceae</taxon>
        <taxon>Desulfonauticus</taxon>
    </lineage>
</organism>
<dbReference type="Gene3D" id="3.30.70.270">
    <property type="match status" value="1"/>
</dbReference>
<dbReference type="NCBIfam" id="TIGR02682">
    <property type="entry name" value="cas_csx11"/>
    <property type="match status" value="1"/>
</dbReference>
<name>A0A1H0DNP6_9BACT</name>
<dbReference type="InterPro" id="IPR014055">
    <property type="entry name" value="CRISPR-assoc_prot_Csx11"/>
</dbReference>
<sequence length="1074" mass="126291">MGLKELIEKRNDILFAEIGALIHDLGKLSKEFVESKTEDGNYNWFRHEEILKNNNTYNSFLPNKLKQIFEYKKDNQPYYKELKDSIDNIPTHVNGKTLSIAEFLLKQFISKHHSGNSLFPVNFLSSDSKSKGADSVDSAIDKMVSEEYEYVLQSKTHTYISTAFGYEFQKIDLDLSDIAENSLTTIRENYANKLTEILENLKNNSKVENWIEKRDELLAETKKAFLNALGETRRPANDVTLWDHSFSVASLYKAALAEVVINEWKEPKEIKWKLLSIRFNGDEFYYTAPKIADVLGRKVLVEKILDKIKTLLEVVVPIGNEIYRDENGSVFLVPESAKDEIFEISDIWEKIKDIEFKGVALNFKGEWEKKCLEEIIDDAPQNLKKFIEKISSFMSAGIFIPEIELSKPSRGALNLGKEISEERKYNTDLEELKQKWTKKENNYEKCTVCGLKPVPFSNEEKENLDKKILREGWQNLSEEEKNQYKAYERKICIDCLKFSFNRVEEWRKNHFETSIWLDEIADENNRIALVYLSFDLEKWLSGEMLNTFLSKPIKVLKEAGLSFDNYEDIIQHIIENFNNKDEIWNVLEPYSKDKTGKEIFDDIVKSRDENWRKTYKTNGGDVDENDTETKVKILFLNLIRKHPSFARLRRTWETTKSFGIDIFEKAKSKLKTRKRMIITFDFNGNLQIAHTYWFKDKSGKDCELVVIEKQNKAAVISDSENIEVPDDKKLELYNENFKNHITTISNVTIQEKKEYFPLIPYLFEPSKTLFFMPLKEVWEIIQLIKKEYEVQFNKVQNRLPINIGFVAFHKKTPMYAVLDAAKRMYSRNSDKEVFEIYTVDEIDAQKNCRLYGGRIGNKVKEIKFKNAYEYHFSYSTGDPEKEDLFHPYFIMENSNGWKTYVEGDWKTIKHVKDLHEGDEVSFYPSCFDFLWLDTNTRKLDVGESRIHWLFKEFSPKPYNIKDIESFEELRILLLEKLKLTASQLLNVYGLLISKLEEWQLPNKKLPIDDNVFEDFIKNAILSIPLRLKIASNTEKGKITRDDFEFLKATIMNGMFFDFIDMWHTILKRKFKEDE</sequence>
<dbReference type="OrthoDB" id="9792861at2"/>
<dbReference type="InterPro" id="IPR043128">
    <property type="entry name" value="Rev_trsase/Diguanyl_cyclase"/>
</dbReference>
<proteinExistence type="predicted"/>
<keyword evidence="2" id="KW-1185">Reference proteome</keyword>
<dbReference type="Proteomes" id="UP000199602">
    <property type="component" value="Unassembled WGS sequence"/>
</dbReference>
<dbReference type="EMBL" id="FNIN01000005">
    <property type="protein sequence ID" value="SDN71698.1"/>
    <property type="molecule type" value="Genomic_DNA"/>
</dbReference>
<dbReference type="STRING" id="206665.SAMN04488516_10590"/>
<gene>
    <name evidence="1" type="ORF">SAMN04488516_10590</name>
</gene>
<protein>
    <submittedName>
        <fullName evidence="1">CRISPR-associated protein, Csx11 family</fullName>
    </submittedName>
</protein>
<accession>A0A1H0DNP6</accession>